<name>A0A7J5AE61_9FLAO</name>
<dbReference type="AlphaFoldDB" id="A0A7J5AE61"/>
<protein>
    <recommendedName>
        <fullName evidence="1">Methyltransferase FkbM domain-containing protein</fullName>
    </recommendedName>
</protein>
<dbReference type="InterPro" id="IPR029063">
    <property type="entry name" value="SAM-dependent_MTases_sf"/>
</dbReference>
<evidence type="ECO:0000313" key="2">
    <source>
        <dbReference type="EMBL" id="KAB1155852.1"/>
    </source>
</evidence>
<accession>A0A7J5AE61</accession>
<dbReference type="EMBL" id="WAEM01000004">
    <property type="protein sequence ID" value="KAB1155852.1"/>
    <property type="molecule type" value="Genomic_DNA"/>
</dbReference>
<dbReference type="InterPro" id="IPR006342">
    <property type="entry name" value="FkbM_mtfrase"/>
</dbReference>
<organism evidence="2 3">
    <name type="scientific">Flavobacterium luteum</name>
    <dbReference type="NCBI Taxonomy" id="2026654"/>
    <lineage>
        <taxon>Bacteria</taxon>
        <taxon>Pseudomonadati</taxon>
        <taxon>Bacteroidota</taxon>
        <taxon>Flavobacteriia</taxon>
        <taxon>Flavobacteriales</taxon>
        <taxon>Flavobacteriaceae</taxon>
        <taxon>Flavobacterium</taxon>
    </lineage>
</organism>
<gene>
    <name evidence="2" type="ORF">F6464_10035</name>
</gene>
<dbReference type="OrthoDB" id="1268985at2"/>
<dbReference type="Proteomes" id="UP000490922">
    <property type="component" value="Unassembled WGS sequence"/>
</dbReference>
<keyword evidence="3" id="KW-1185">Reference proteome</keyword>
<sequence>MRLRNTKKDTKQIIAKCFGNRIYFGPFSGLKIPEKLLNVLTLTEIIGFYESCLHFVFSDLLNRKIKNIIIIGGNNGYYAAGLSNLFNPDSLFIYEMVQDLHPKIASWFEINNLSDYKILGEATTEEFKKFEKKIDLLFMDCEGFEKTLLNPNEFNWQKNSDIIVELHPFYKDNLISDFTDKFQSTHSIQIIYDDFDEDDKVNKILDGLKLNINYAQHPSHRWINENGNKVYTSGLFLYLKRKSV</sequence>
<feature type="domain" description="Methyltransferase FkbM" evidence="1">
    <location>
        <begin position="127"/>
        <end position="172"/>
    </location>
</feature>
<evidence type="ECO:0000259" key="1">
    <source>
        <dbReference type="Pfam" id="PF05050"/>
    </source>
</evidence>
<dbReference type="RefSeq" id="WP_151107671.1">
    <property type="nucleotide sequence ID" value="NZ_WAEM01000004.1"/>
</dbReference>
<proteinExistence type="predicted"/>
<dbReference type="SUPFAM" id="SSF53335">
    <property type="entry name" value="S-adenosyl-L-methionine-dependent methyltransferases"/>
    <property type="match status" value="1"/>
</dbReference>
<dbReference type="Pfam" id="PF05050">
    <property type="entry name" value="Methyltransf_21"/>
    <property type="match status" value="1"/>
</dbReference>
<evidence type="ECO:0000313" key="3">
    <source>
        <dbReference type="Proteomes" id="UP000490922"/>
    </source>
</evidence>
<reference evidence="2 3" key="1">
    <citation type="submission" date="2019-09" db="EMBL/GenBank/DDBJ databases">
        <title>Flavobacterium sp. nov., isolated from glacier ice.</title>
        <authorList>
            <person name="Liu Q."/>
        </authorList>
    </citation>
    <scope>NUCLEOTIDE SEQUENCE [LARGE SCALE GENOMIC DNA]</scope>
    <source>
        <strain evidence="2 3">NBRC 112527</strain>
    </source>
</reference>
<comment type="caution">
    <text evidence="2">The sequence shown here is derived from an EMBL/GenBank/DDBJ whole genome shotgun (WGS) entry which is preliminary data.</text>
</comment>